<dbReference type="NCBIfam" id="TIGR01143">
    <property type="entry name" value="murF"/>
    <property type="match status" value="1"/>
</dbReference>
<dbReference type="InterPro" id="IPR005863">
    <property type="entry name" value="UDP-N-AcMur_synth"/>
</dbReference>
<dbReference type="GO" id="GO:0009252">
    <property type="term" value="P:peptidoglycan biosynthetic process"/>
    <property type="evidence" value="ECO:0007669"/>
    <property type="project" value="UniProtKB-UniPathway"/>
</dbReference>
<evidence type="ECO:0000256" key="4">
    <source>
        <dbReference type="ARBA" id="ARBA00022840"/>
    </source>
</evidence>
<dbReference type="SUPFAM" id="SSF53244">
    <property type="entry name" value="MurD-like peptide ligases, peptide-binding domain"/>
    <property type="match status" value="1"/>
</dbReference>
<dbReference type="Pfam" id="PF08245">
    <property type="entry name" value="Mur_ligase_M"/>
    <property type="match status" value="1"/>
</dbReference>
<dbReference type="GO" id="GO:0008360">
    <property type="term" value="P:regulation of cell shape"/>
    <property type="evidence" value="ECO:0007669"/>
    <property type="project" value="UniProtKB-KW"/>
</dbReference>
<dbReference type="Gene3D" id="3.90.190.20">
    <property type="entry name" value="Mur ligase, C-terminal domain"/>
    <property type="match status" value="1"/>
</dbReference>
<evidence type="ECO:0000313" key="10">
    <source>
        <dbReference type="Proteomes" id="UP000178577"/>
    </source>
</evidence>
<feature type="domain" description="Mur ligase central" evidence="8">
    <location>
        <begin position="40"/>
        <end position="221"/>
    </location>
</feature>
<dbReference type="SUPFAM" id="SSF53623">
    <property type="entry name" value="MurD-like peptide ligases, catalytic domain"/>
    <property type="match status" value="1"/>
</dbReference>
<dbReference type="GO" id="GO:0008766">
    <property type="term" value="F:UDP-N-acetylmuramoylalanyl-D-glutamyl-2,6-diaminopimelate-D-alanyl-D-alanine ligase activity"/>
    <property type="evidence" value="ECO:0007669"/>
    <property type="project" value="RHEA"/>
</dbReference>
<dbReference type="InterPro" id="IPR036615">
    <property type="entry name" value="Mur_ligase_C_dom_sf"/>
</dbReference>
<name>A0A1F5GAH9_9BACT</name>
<dbReference type="Pfam" id="PF02875">
    <property type="entry name" value="Mur_ligase_C"/>
    <property type="match status" value="1"/>
</dbReference>
<dbReference type="GO" id="GO:0005524">
    <property type="term" value="F:ATP binding"/>
    <property type="evidence" value="ECO:0007669"/>
    <property type="project" value="UniProtKB-KW"/>
</dbReference>
<accession>A0A1F5GAH9</accession>
<keyword evidence="2 6" id="KW-0132">Cell division</keyword>
<evidence type="ECO:0000259" key="8">
    <source>
        <dbReference type="Pfam" id="PF08245"/>
    </source>
</evidence>
<dbReference type="Gene3D" id="3.40.1190.10">
    <property type="entry name" value="Mur-like, catalytic domain"/>
    <property type="match status" value="1"/>
</dbReference>
<dbReference type="InterPro" id="IPR004101">
    <property type="entry name" value="Mur_ligase_C"/>
</dbReference>
<evidence type="ECO:0000313" key="9">
    <source>
        <dbReference type="EMBL" id="OGD88844.1"/>
    </source>
</evidence>
<comment type="caution">
    <text evidence="9">The sequence shown here is derived from an EMBL/GenBank/DDBJ whole genome shotgun (WGS) entry which is preliminary data.</text>
</comment>
<dbReference type="InterPro" id="IPR013221">
    <property type="entry name" value="Mur_ligase_cen"/>
</dbReference>
<dbReference type="PANTHER" id="PTHR43024:SF1">
    <property type="entry name" value="UDP-N-ACETYLMURAMOYL-TRIPEPTIDE--D-ALANYL-D-ALANINE LIGASE"/>
    <property type="match status" value="1"/>
</dbReference>
<keyword evidence="6" id="KW-0573">Peptidoglycan synthesis</keyword>
<organism evidence="9 10">
    <name type="scientific">Candidatus Curtissbacteria bacterium RIFCSPHIGHO2_01_FULL_40_12</name>
    <dbReference type="NCBI Taxonomy" id="1797710"/>
    <lineage>
        <taxon>Bacteria</taxon>
        <taxon>Candidatus Curtissiibacteriota</taxon>
    </lineage>
</organism>
<feature type="domain" description="Mur ligase C-terminal" evidence="7">
    <location>
        <begin position="247"/>
        <end position="372"/>
    </location>
</feature>
<dbReference type="InterPro" id="IPR051046">
    <property type="entry name" value="MurCDEF_CellWall_CoF430Synth"/>
</dbReference>
<dbReference type="UniPathway" id="UPA00219"/>
<proteinExistence type="predicted"/>
<dbReference type="EC" id="6.3.2.10" evidence="6"/>
<keyword evidence="6" id="KW-0961">Cell wall biogenesis/degradation</keyword>
<keyword evidence="3" id="KW-0547">Nucleotide-binding</keyword>
<evidence type="ECO:0000259" key="7">
    <source>
        <dbReference type="Pfam" id="PF02875"/>
    </source>
</evidence>
<evidence type="ECO:0000256" key="3">
    <source>
        <dbReference type="ARBA" id="ARBA00022741"/>
    </source>
</evidence>
<reference evidence="9 10" key="1">
    <citation type="journal article" date="2016" name="Nat. Commun.">
        <title>Thousands of microbial genomes shed light on interconnected biogeochemical processes in an aquifer system.</title>
        <authorList>
            <person name="Anantharaman K."/>
            <person name="Brown C.T."/>
            <person name="Hug L.A."/>
            <person name="Sharon I."/>
            <person name="Castelle C.J."/>
            <person name="Probst A.J."/>
            <person name="Thomas B.C."/>
            <person name="Singh A."/>
            <person name="Wilkins M.J."/>
            <person name="Karaoz U."/>
            <person name="Brodie E.L."/>
            <person name="Williams K.H."/>
            <person name="Hubbard S.S."/>
            <person name="Banfield J.F."/>
        </authorList>
    </citation>
    <scope>NUCLEOTIDE SEQUENCE [LARGE SCALE GENOMIC DNA]</scope>
</reference>
<dbReference type="PANTHER" id="PTHR43024">
    <property type="entry name" value="UDP-N-ACETYLMURAMOYL-TRIPEPTIDE--D-ALANYL-D-ALANINE LIGASE"/>
    <property type="match status" value="1"/>
</dbReference>
<comment type="subcellular location">
    <subcellularLocation>
        <location evidence="6">Cytoplasm</location>
    </subcellularLocation>
</comment>
<dbReference type="GO" id="GO:0071555">
    <property type="term" value="P:cell wall organization"/>
    <property type="evidence" value="ECO:0007669"/>
    <property type="project" value="UniProtKB-KW"/>
</dbReference>
<dbReference type="GO" id="GO:0051301">
    <property type="term" value="P:cell division"/>
    <property type="evidence" value="ECO:0007669"/>
    <property type="project" value="UniProtKB-KW"/>
</dbReference>
<evidence type="ECO:0000256" key="5">
    <source>
        <dbReference type="ARBA" id="ARBA00023306"/>
    </source>
</evidence>
<comment type="pathway">
    <text evidence="6">Cell wall biogenesis; peptidoglycan biosynthesis.</text>
</comment>
<keyword evidence="1" id="KW-0436">Ligase</keyword>
<evidence type="ECO:0000256" key="2">
    <source>
        <dbReference type="ARBA" id="ARBA00022618"/>
    </source>
</evidence>
<keyword evidence="4" id="KW-0067">ATP-binding</keyword>
<dbReference type="Proteomes" id="UP000178577">
    <property type="component" value="Unassembled WGS sequence"/>
</dbReference>
<evidence type="ECO:0000256" key="1">
    <source>
        <dbReference type="ARBA" id="ARBA00022598"/>
    </source>
</evidence>
<protein>
    <recommendedName>
        <fullName evidence="6">UDP-N-acetylmuramoyl-tripeptide--D-alanyl-D-alanine ligase</fullName>
        <ecNumber evidence="6">6.3.2.10</ecNumber>
    </recommendedName>
</protein>
<keyword evidence="5 6" id="KW-0131">Cell cycle</keyword>
<dbReference type="InterPro" id="IPR036565">
    <property type="entry name" value="Mur-like_cat_sf"/>
</dbReference>
<evidence type="ECO:0000256" key="6">
    <source>
        <dbReference type="RuleBase" id="RU004136"/>
    </source>
</evidence>
<keyword evidence="6" id="KW-0133">Cell shape</keyword>
<dbReference type="GO" id="GO:0005737">
    <property type="term" value="C:cytoplasm"/>
    <property type="evidence" value="ECO:0007669"/>
    <property type="project" value="UniProtKB-SubCell"/>
</dbReference>
<dbReference type="EMBL" id="MFAY01000025">
    <property type="protein sequence ID" value="OGD88844.1"/>
    <property type="molecule type" value="Genomic_DNA"/>
</dbReference>
<dbReference type="AlphaFoldDB" id="A0A1F5GAH9"/>
<sequence length="399" mass="44466">MANQSLFAEVKRWKKPLHILRNLLAKNYLKLLPNVEIIGITGSVGKTLTQNAIASVLSQKYKVIVGDENLDPTFRIPKTILAAKPWDNFIVLEYGIEHLEDMDSYLSIVKPHIAVVTKIAPTHLKYLKTQDEVFRQKAKIIKALPRNGIAILNSEDPYLKKLKGKTNAKIIWSGPHQRGVKISHFEQNSKGSSFRLHFEGKKATVNWKIIGKHHLLSAYIAADLGLYLGLTLKQIAKGLSQTKPPLHRLTLKESNNLTIIDDSYNSSPQAVKEAVKTLTQIGKGRQKIAVLGEMKDLGDFTKDAHRQVGLQIAKTPINYLLTVGAPAKEISIACKKAQFKGKIFTVSTTEQAIRKIREVASKKSTILVKGSRHAHLERVVNGLLGRSTHLHCYHCGSLK</sequence>
<comment type="catalytic activity">
    <reaction evidence="6">
        <text>D-alanyl-D-alanine + UDP-N-acetyl-alpha-D-muramoyl-L-alanyl-gamma-D-glutamyl-meso-2,6-diaminopimelate + ATP = UDP-N-acetyl-alpha-D-muramoyl-L-alanyl-gamma-D-glutamyl-meso-2,6-diaminopimeloyl-D-alanyl-D-alanine + ADP + phosphate + H(+)</text>
        <dbReference type="Rhea" id="RHEA:28374"/>
        <dbReference type="ChEBI" id="CHEBI:15378"/>
        <dbReference type="ChEBI" id="CHEBI:30616"/>
        <dbReference type="ChEBI" id="CHEBI:43474"/>
        <dbReference type="ChEBI" id="CHEBI:57822"/>
        <dbReference type="ChEBI" id="CHEBI:61386"/>
        <dbReference type="ChEBI" id="CHEBI:83905"/>
        <dbReference type="ChEBI" id="CHEBI:456216"/>
        <dbReference type="EC" id="6.3.2.10"/>
    </reaction>
</comment>
<gene>
    <name evidence="9" type="ORF">A2693_01240</name>
</gene>
<dbReference type="GO" id="GO:0047480">
    <property type="term" value="F:UDP-N-acetylmuramoyl-tripeptide-D-alanyl-D-alanine ligase activity"/>
    <property type="evidence" value="ECO:0007669"/>
    <property type="project" value="UniProtKB-EC"/>
</dbReference>
<comment type="function">
    <text evidence="6">Involved in cell wall formation. Catalyzes the final step in the synthesis of UDP-N-acetylmuramoyl-pentapeptide, the precursor of murein.</text>
</comment>